<dbReference type="EMBL" id="CP150637">
    <property type="protein sequence ID" value="WZW87776.1"/>
    <property type="molecule type" value="Genomic_DNA"/>
</dbReference>
<evidence type="ECO:0000313" key="3">
    <source>
        <dbReference type="Proteomes" id="UP001449178"/>
    </source>
</evidence>
<feature type="chain" id="PRO_5046291770" evidence="1">
    <location>
        <begin position="23"/>
        <end position="188"/>
    </location>
</feature>
<accession>A0ABZ3C3P5</accession>
<reference evidence="2 3" key="1">
    <citation type="submission" date="2024-03" db="EMBL/GenBank/DDBJ databases">
        <title>Complete Genome Sequence and Annotation of Ignatzschineria larvae DSM 13226.</title>
        <authorList>
            <person name="Cantrell E."/>
            <person name="Burcham Z.M."/>
        </authorList>
    </citation>
    <scope>NUCLEOTIDE SEQUENCE [LARGE SCALE GENOMIC DNA]</scope>
    <source>
        <strain evidence="2 3">DSM 13226</strain>
    </source>
</reference>
<protein>
    <submittedName>
        <fullName evidence="2">Slp family lipoprotein</fullName>
    </submittedName>
</protein>
<keyword evidence="2" id="KW-0449">Lipoprotein</keyword>
<dbReference type="Proteomes" id="UP001449178">
    <property type="component" value="Chromosome"/>
</dbReference>
<keyword evidence="1" id="KW-0732">Signal</keyword>
<organism evidence="2 3">
    <name type="scientific">Ignatzschineria larvae DSM 13226</name>
    <dbReference type="NCBI Taxonomy" id="1111732"/>
    <lineage>
        <taxon>Bacteria</taxon>
        <taxon>Pseudomonadati</taxon>
        <taxon>Pseudomonadota</taxon>
        <taxon>Gammaproteobacteria</taxon>
        <taxon>Cardiobacteriales</taxon>
        <taxon>Ignatzschineriaceae</taxon>
        <taxon>Ignatzschineria</taxon>
    </lineage>
</organism>
<dbReference type="PANTHER" id="PTHR37530:SF1">
    <property type="entry name" value="OUTER MEMBRANE PROTEIN SLP"/>
    <property type="match status" value="1"/>
</dbReference>
<feature type="signal peptide" evidence="1">
    <location>
        <begin position="1"/>
        <end position="22"/>
    </location>
</feature>
<evidence type="ECO:0000256" key="1">
    <source>
        <dbReference type="SAM" id="SignalP"/>
    </source>
</evidence>
<dbReference type="Pfam" id="PF03843">
    <property type="entry name" value="Slp"/>
    <property type="match status" value="1"/>
</dbReference>
<proteinExistence type="predicted"/>
<dbReference type="PANTHER" id="PTHR37530">
    <property type="entry name" value="OUTER MEMBRANE PROTEIN SLP"/>
    <property type="match status" value="1"/>
</dbReference>
<evidence type="ECO:0000313" key="2">
    <source>
        <dbReference type="EMBL" id="WZW87776.1"/>
    </source>
</evidence>
<sequence length="188" mass="21403">MWQRLLKISTFLLLAMGLGACASLNSGNISTNNPNAYGDGQLTMFNNKEIIGKEFMLGGSIVTINPQGDHIRVEVVLNTLDQNGYPMRNQPMDQYRMIADIYGPVRTNGYSAGDYFTAVGLVKQAENVKMGGETIRVITLNATDYDFWRDPRREVYYDEPFFNSPALRFGYYQPYWGVGFGPYFPYYY</sequence>
<keyword evidence="3" id="KW-1185">Reference proteome</keyword>
<dbReference type="InterPro" id="IPR004658">
    <property type="entry name" value="OMP_Slp"/>
</dbReference>
<dbReference type="PROSITE" id="PS51257">
    <property type="entry name" value="PROKAR_LIPOPROTEIN"/>
    <property type="match status" value="1"/>
</dbReference>
<dbReference type="RefSeq" id="WP_026878942.1">
    <property type="nucleotide sequence ID" value="NZ_AZOD01000016.1"/>
</dbReference>
<name>A0ABZ3C3P5_9GAMM</name>
<gene>
    <name evidence="2" type="ORF">WMO13_10495</name>
</gene>